<evidence type="ECO:0000259" key="15">
    <source>
        <dbReference type="Pfam" id="PF00511"/>
    </source>
</evidence>
<feature type="region of interest" description="Transactivation domain" evidence="12">
    <location>
        <begin position="1"/>
        <end position="200"/>
    </location>
</feature>
<dbReference type="Pfam" id="PF00511">
    <property type="entry name" value="PPV_E2_C"/>
    <property type="match status" value="1"/>
</dbReference>
<evidence type="ECO:0000256" key="7">
    <source>
        <dbReference type="ARBA" id="ARBA00022705"/>
    </source>
</evidence>
<comment type="function">
    <text evidence="12">Plays a role in the initiation of viral DNA replication. A dimer of E2 interacts with a dimer of E1 in order to improve specificity of E1 DNA binding activity. Once the complex recognizes and binds DNA at specific sites, the E2 dimer is removed from DNA. E2 also regulates viral transcription through binding to the E2RE response element (5'-ACCNNNNNNGGT-3') present in multiple copies in the regulatory regions of the viral genome. Activates or represses transcription depending on E2RE's position with regards to proximal promoter elements including the TATA-box. Repression occurs by sterically hindering the assembly of the transcription initiation complex.</text>
</comment>
<evidence type="ECO:0000259" key="14">
    <source>
        <dbReference type="Pfam" id="PF00508"/>
    </source>
</evidence>
<organismHost>
    <name type="scientific">Cervidae</name>
    <name type="common">Deer</name>
    <dbReference type="NCBI Taxonomy" id="9850"/>
</organismHost>
<keyword evidence="10 12" id="KW-0010">Activator</keyword>
<dbReference type="InterPro" id="IPR042504">
    <property type="entry name" value="Regulatory_protein_E2_N_2"/>
</dbReference>
<keyword evidence="4 12" id="KW-0244">Early protein</keyword>
<evidence type="ECO:0000256" key="10">
    <source>
        <dbReference type="ARBA" id="ARBA00023159"/>
    </source>
</evidence>
<dbReference type="InterPro" id="IPR042503">
    <property type="entry name" value="Regulatory_protein_E2_N_1"/>
</dbReference>
<dbReference type="GO" id="GO:0003700">
    <property type="term" value="F:DNA-binding transcription factor activity"/>
    <property type="evidence" value="ECO:0007669"/>
    <property type="project" value="UniProtKB-UniRule"/>
</dbReference>
<feature type="region of interest" description="DNA-binding domain" evidence="12">
    <location>
        <begin position="322"/>
        <end position="407"/>
    </location>
</feature>
<dbReference type="GO" id="GO:0039693">
    <property type="term" value="P:viral DNA genome replication"/>
    <property type="evidence" value="ECO:0007669"/>
    <property type="project" value="UniProtKB-UniRule"/>
</dbReference>
<evidence type="ECO:0000313" key="16">
    <source>
        <dbReference type="EMBL" id="AAV54058.1"/>
    </source>
</evidence>
<dbReference type="GO" id="GO:0006351">
    <property type="term" value="P:DNA-templated transcription"/>
    <property type="evidence" value="ECO:0007669"/>
    <property type="project" value="UniProtKB-UniRule"/>
</dbReference>
<evidence type="ECO:0000256" key="2">
    <source>
        <dbReference type="ARBA" id="ARBA00007794"/>
    </source>
</evidence>
<dbReference type="InterPro" id="IPR001866">
    <property type="entry name" value="PPV_E2_N"/>
</dbReference>
<dbReference type="GO" id="GO:0006275">
    <property type="term" value="P:regulation of DNA replication"/>
    <property type="evidence" value="ECO:0007669"/>
    <property type="project" value="UniProtKB-UniRule"/>
</dbReference>
<organism evidence="16">
    <name type="scientific">Deer papillomavirus</name>
    <name type="common">DPV</name>
    <name type="synonym">Deer fibroma virus</name>
    <dbReference type="NCBI Taxonomy" id="10564"/>
    <lineage>
        <taxon>Viruses</taxon>
        <taxon>Monodnaviria</taxon>
        <taxon>Shotokuvirae</taxon>
        <taxon>Cossaviricota</taxon>
        <taxon>Papovaviricetes</taxon>
        <taxon>Zurhausenvirales</taxon>
        <taxon>Papillomaviridae</taxon>
        <taxon>Firstpapillomavirinae</taxon>
        <taxon>Deltapapillomavirus</taxon>
    </lineage>
</organism>
<dbReference type="GO" id="GO:0006260">
    <property type="term" value="P:DNA replication"/>
    <property type="evidence" value="ECO:0007669"/>
    <property type="project" value="UniProtKB-KW"/>
</dbReference>
<dbReference type="InterPro" id="IPR012677">
    <property type="entry name" value="Nucleotide-bd_a/b_plait_sf"/>
</dbReference>
<keyword evidence="11 12" id="KW-0804">Transcription</keyword>
<evidence type="ECO:0000256" key="6">
    <source>
        <dbReference type="ARBA" id="ARBA00022562"/>
    </source>
</evidence>
<comment type="similarity">
    <text evidence="2">Belongs to the papillomaviridae E8^E2C protein family.</text>
</comment>
<evidence type="ECO:0000256" key="11">
    <source>
        <dbReference type="ARBA" id="ARBA00023163"/>
    </source>
</evidence>
<dbReference type="GO" id="GO:0042025">
    <property type="term" value="C:host cell nucleus"/>
    <property type="evidence" value="ECO:0007669"/>
    <property type="project" value="UniProtKB-SubCell"/>
</dbReference>
<evidence type="ECO:0000256" key="13">
    <source>
        <dbReference type="SAM" id="MobiDB-lite"/>
    </source>
</evidence>
<comment type="subunit">
    <text evidence="12">Binds DNA as homodimer. Interacts with protein E1; this interaction greatly increases E1 DNA-binding activity. Interacts with protein L1; this interaction enhances E2-dependent replication and transcription activation. Interacts with protein L2; this interaction inhibits E2 transcriptional activity but not DNA replication function E2. Interacts with protein E7; this interaction inhibits E7 oncogenic activity. Interacts with host TAF1; this interaction modulates E2-dependent transcriptional regulation. Interacts with host BRD4; this interaction mediates E2 transcriptional activation function. Additionally, the interaction with host BRD4 on mitotic chromosomes mediates tethering of the viral genome. Interacts with host TOPBP1; this interaction is required for optimal viral DNA replication.</text>
</comment>
<dbReference type="Gene3D" id="2.170.200.10">
    <property type="entry name" value="Papillomavirus E2 early protein domain"/>
    <property type="match status" value="1"/>
</dbReference>
<keyword evidence="8 12" id="KW-0805">Transcription regulation</keyword>
<dbReference type="SUPFAM" id="SSF51332">
    <property type="entry name" value="E2 regulatory, transactivation domain"/>
    <property type="match status" value="1"/>
</dbReference>
<keyword evidence="9 12" id="KW-0238">DNA-binding</keyword>
<dbReference type="InterPro" id="IPR000427">
    <property type="entry name" value="Papillomavirus_E2_C"/>
</dbReference>
<feature type="domain" description="Papillomavirus E2 C-terminal" evidence="15">
    <location>
        <begin position="324"/>
        <end position="403"/>
    </location>
</feature>
<reference evidence="16" key="2">
    <citation type="journal article" date="2006" name="Proc. Natl. Acad. Sci. U.S.A.">
        <title>Variations in the association of papillomavirus E2 proteins with mitotic chromosomes.</title>
        <authorList>
            <person name="Oliveira J.G."/>
            <person name="Colf L.A."/>
            <person name="McBride A.A."/>
        </authorList>
    </citation>
    <scope>NUCLEOTIDE SEQUENCE</scope>
</reference>
<feature type="compositionally biased region" description="Basic and acidic residues" evidence="13">
    <location>
        <begin position="217"/>
        <end position="231"/>
    </location>
</feature>
<comment type="PTM">
    <text evidence="12">Phosphorylated.</text>
</comment>
<dbReference type="InterPro" id="IPR035975">
    <property type="entry name" value="E2/EBNA1_C_sf"/>
</dbReference>
<dbReference type="InterPro" id="IPR036050">
    <property type="entry name" value="Regulatory_protein_E2_N"/>
</dbReference>
<dbReference type="SUPFAM" id="SSF54957">
    <property type="entry name" value="Viral DNA-binding domain"/>
    <property type="match status" value="1"/>
</dbReference>
<dbReference type="Gene3D" id="1.10.287.30">
    <property type="entry name" value="E2 (early) protein, N terminal domain, subdomain 1"/>
    <property type="match status" value="1"/>
</dbReference>
<evidence type="ECO:0000256" key="4">
    <source>
        <dbReference type="ARBA" id="ARBA00022518"/>
    </source>
</evidence>
<comment type="subcellular location">
    <subcellularLocation>
        <location evidence="1 12">Host nucleus</location>
    </subcellularLocation>
</comment>
<evidence type="ECO:0000256" key="3">
    <source>
        <dbReference type="ARBA" id="ARBA00022491"/>
    </source>
</evidence>
<gene>
    <name evidence="12" type="primary">E2</name>
</gene>
<dbReference type="InterPro" id="IPR033668">
    <property type="entry name" value="Reg_prot_E2"/>
</dbReference>
<comment type="similarity">
    <text evidence="12">Belongs to the papillomaviridae E2 protein family.</text>
</comment>
<dbReference type="GO" id="GO:0000166">
    <property type="term" value="F:nucleotide binding"/>
    <property type="evidence" value="ECO:0007669"/>
    <property type="project" value="UniProtKB-UniRule"/>
</dbReference>
<accession>Q5RM10</accession>
<comment type="caution">
    <text evidence="12">Lacks conserved residue(s) required for the propagation of feature annotation.</text>
</comment>
<proteinExistence type="inferred from homology"/>
<feature type="region of interest" description="Disordered" evidence="13">
    <location>
        <begin position="190"/>
        <end position="314"/>
    </location>
</feature>
<sequence length="407" mass="45269">MSAAKEQLLAAQETQMTLIEKDSTELKDHIDYWGAVRREQGLLYAARQKGLLMLGLNPVPPCSVSAEKARQAIEMQLLGEQLKESPWCNEPWSLCDLSWERYQAPPAETLKKGARLVEVEYDGSSTNKTWYTAWNSLYLRKPDEEGWETATGGADADGLFYTTMSGTRVYYELFERDAARYSTTGTWTVRDNDRTYHSHSAPSYSRDSVEGPWTTGGRERGRPTDSPDRAVLHTPPGGHAVHGPVRACENRGRSINRPTPYSAPQSPRSGVGPDSTSPLPSPVPTVLERGEEDNPPSPDSTDVIPNPKPKEPRFSLFGSSGGLPCLLISGTGNQVKCYRFRVKRWHRDKYHHCTTTWWAVGEQGSERQGDATVIVTFKDPSQRSVFLQQVPLPPGMSAHGVTMTVDF</sequence>
<feature type="compositionally biased region" description="Polar residues" evidence="13">
    <location>
        <begin position="256"/>
        <end position="268"/>
    </location>
</feature>
<dbReference type="HAMAP" id="MF_04001">
    <property type="entry name" value="PPV_E2"/>
    <property type="match status" value="1"/>
</dbReference>
<keyword evidence="3 12" id="KW-0678">Repressor</keyword>
<evidence type="ECO:0000256" key="8">
    <source>
        <dbReference type="ARBA" id="ARBA00023015"/>
    </source>
</evidence>
<reference evidence="16" key="1">
    <citation type="journal article" date="1985" name="J. Virol.">
        <title>Molecular cloning and nucleotide sequence of deer papillomavirus.</title>
        <authorList>
            <person name="Groff D.E."/>
            <person name="Lancaster W.D."/>
        </authorList>
    </citation>
    <scope>NUCLEOTIDE SEQUENCE</scope>
</reference>
<dbReference type="EMBL" id="AY803295">
    <property type="protein sequence ID" value="AAV54058.1"/>
    <property type="molecule type" value="Genomic_DNA"/>
</dbReference>
<feature type="domain" description="Papillomavirus E2 N-terminal" evidence="14">
    <location>
        <begin position="1"/>
        <end position="198"/>
    </location>
</feature>
<keyword evidence="7 12" id="KW-0235">DNA replication</keyword>
<evidence type="ECO:0000256" key="9">
    <source>
        <dbReference type="ARBA" id="ARBA00023125"/>
    </source>
</evidence>
<protein>
    <recommendedName>
        <fullName evidence="12">Regulatory protein E2</fullName>
    </recommendedName>
</protein>
<evidence type="ECO:0000256" key="12">
    <source>
        <dbReference type="HAMAP-Rule" id="MF_04001"/>
    </source>
</evidence>
<dbReference type="Pfam" id="PF00508">
    <property type="entry name" value="PPV_E2_N"/>
    <property type="match status" value="1"/>
</dbReference>
<dbReference type="GO" id="GO:0003677">
    <property type="term" value="F:DNA binding"/>
    <property type="evidence" value="ECO:0007669"/>
    <property type="project" value="UniProtKB-UniRule"/>
</dbReference>
<dbReference type="Gene3D" id="3.30.70.330">
    <property type="match status" value="1"/>
</dbReference>
<name>Q5RM10_PAPVD</name>
<keyword evidence="5 12" id="KW-0597">Phosphoprotein</keyword>
<evidence type="ECO:0000256" key="1">
    <source>
        <dbReference type="ARBA" id="ARBA00004147"/>
    </source>
</evidence>
<evidence type="ECO:0000256" key="5">
    <source>
        <dbReference type="ARBA" id="ARBA00022553"/>
    </source>
</evidence>
<keyword evidence="6 12" id="KW-1048">Host nucleus</keyword>